<comment type="similarity">
    <text evidence="3">Belongs to the YAE1 family.</text>
</comment>
<dbReference type="STRING" id="933852.A0A0C3BI24"/>
<dbReference type="HOGENOM" id="CLU_091047_0_0_1"/>
<accession>A0A0C3BI24</accession>
<dbReference type="PANTHER" id="PTHR18829">
    <property type="entry name" value="PROTEIN YAE1 HOMOLOG"/>
    <property type="match status" value="1"/>
</dbReference>
<evidence type="ECO:0000256" key="5">
    <source>
        <dbReference type="ARBA" id="ARBA00018400"/>
    </source>
</evidence>
<evidence type="ECO:0000256" key="6">
    <source>
        <dbReference type="ARBA" id="ARBA00022490"/>
    </source>
</evidence>
<comment type="subcellular location">
    <subcellularLocation>
        <location evidence="2">Cytoplasm</location>
    </subcellularLocation>
    <subcellularLocation>
        <location evidence="1">Nucleus</location>
    </subcellularLocation>
</comment>
<dbReference type="EMBL" id="KN824282">
    <property type="protein sequence ID" value="KIM31121.1"/>
    <property type="molecule type" value="Genomic_DNA"/>
</dbReference>
<reference evidence="10" key="2">
    <citation type="submission" date="2015-01" db="EMBL/GenBank/DDBJ databases">
        <title>Evolutionary Origins and Diversification of the Mycorrhizal Mutualists.</title>
        <authorList>
            <consortium name="DOE Joint Genome Institute"/>
            <consortium name="Mycorrhizal Genomics Consortium"/>
            <person name="Kohler A."/>
            <person name="Kuo A."/>
            <person name="Nagy L.G."/>
            <person name="Floudas D."/>
            <person name="Copeland A."/>
            <person name="Barry K.W."/>
            <person name="Cichocki N."/>
            <person name="Veneault-Fourrey C."/>
            <person name="LaButti K."/>
            <person name="Lindquist E.A."/>
            <person name="Lipzen A."/>
            <person name="Lundell T."/>
            <person name="Morin E."/>
            <person name="Murat C."/>
            <person name="Riley R."/>
            <person name="Ohm R."/>
            <person name="Sun H."/>
            <person name="Tunlid A."/>
            <person name="Henrissat B."/>
            <person name="Grigoriev I.V."/>
            <person name="Hibbett D.S."/>
            <person name="Martin F."/>
        </authorList>
    </citation>
    <scope>NUCLEOTIDE SEQUENCE [LARGE SCALE GENOMIC DNA]</scope>
    <source>
        <strain evidence="10">MAFF 305830</strain>
    </source>
</reference>
<evidence type="ECO:0000256" key="2">
    <source>
        <dbReference type="ARBA" id="ARBA00004496"/>
    </source>
</evidence>
<feature type="domain" description="Essential protein Yae1 N-terminal" evidence="8">
    <location>
        <begin position="29"/>
        <end position="68"/>
    </location>
</feature>
<evidence type="ECO:0000313" key="9">
    <source>
        <dbReference type="EMBL" id="KIM31121.1"/>
    </source>
</evidence>
<name>A0A0C3BI24_SERVB</name>
<evidence type="ECO:0000256" key="7">
    <source>
        <dbReference type="ARBA" id="ARBA00023242"/>
    </source>
</evidence>
<proteinExistence type="inferred from homology"/>
<keyword evidence="6" id="KW-0963">Cytoplasm</keyword>
<dbReference type="InterPro" id="IPR019191">
    <property type="entry name" value="Essential_protein_Yae1_N"/>
</dbReference>
<dbReference type="Proteomes" id="UP000054097">
    <property type="component" value="Unassembled WGS sequence"/>
</dbReference>
<dbReference type="GO" id="GO:0005634">
    <property type="term" value="C:nucleus"/>
    <property type="evidence" value="ECO:0007669"/>
    <property type="project" value="UniProtKB-SubCell"/>
</dbReference>
<evidence type="ECO:0000313" key="10">
    <source>
        <dbReference type="Proteomes" id="UP000054097"/>
    </source>
</evidence>
<dbReference type="OrthoDB" id="20086at2759"/>
<dbReference type="InterPro" id="IPR038881">
    <property type="entry name" value="Yae1-like"/>
</dbReference>
<gene>
    <name evidence="9" type="ORF">M408DRAFT_327412</name>
</gene>
<protein>
    <recommendedName>
        <fullName evidence="5">Protein YAE1</fullName>
    </recommendedName>
    <alternativeName>
        <fullName evidence="4">Protein yae1</fullName>
    </alternativeName>
</protein>
<evidence type="ECO:0000256" key="1">
    <source>
        <dbReference type="ARBA" id="ARBA00004123"/>
    </source>
</evidence>
<dbReference type="AlphaFoldDB" id="A0A0C3BI24"/>
<dbReference type="PANTHER" id="PTHR18829:SF0">
    <property type="entry name" value="PROTEIN YAE1 HOMOLOG"/>
    <property type="match status" value="1"/>
</dbReference>
<dbReference type="Pfam" id="PF09811">
    <property type="entry name" value="Yae1_N"/>
    <property type="match status" value="1"/>
</dbReference>
<reference evidence="9 10" key="1">
    <citation type="submission" date="2014-04" db="EMBL/GenBank/DDBJ databases">
        <authorList>
            <consortium name="DOE Joint Genome Institute"/>
            <person name="Kuo A."/>
            <person name="Zuccaro A."/>
            <person name="Kohler A."/>
            <person name="Nagy L.G."/>
            <person name="Floudas D."/>
            <person name="Copeland A."/>
            <person name="Barry K.W."/>
            <person name="Cichocki N."/>
            <person name="Veneault-Fourrey C."/>
            <person name="LaButti K."/>
            <person name="Lindquist E.A."/>
            <person name="Lipzen A."/>
            <person name="Lundell T."/>
            <person name="Morin E."/>
            <person name="Murat C."/>
            <person name="Sun H."/>
            <person name="Tunlid A."/>
            <person name="Henrissat B."/>
            <person name="Grigoriev I.V."/>
            <person name="Hibbett D.S."/>
            <person name="Martin F."/>
            <person name="Nordberg H.P."/>
            <person name="Cantor M.N."/>
            <person name="Hua S.X."/>
        </authorList>
    </citation>
    <scope>NUCLEOTIDE SEQUENCE [LARGE SCALE GENOMIC DNA]</scope>
    <source>
        <strain evidence="9 10">MAFF 305830</strain>
    </source>
</reference>
<sequence length="174" mass="19082">MAHNEWYTEEENHAETGWNNLQETFTNSGYREGITAGKENALQEGFDEGFASIGAPLGRQLGTLRGTVNALQAYSQQPKPSTSSEESMVFSSHLRGLSQRLARIRLTDLAPRDLQAEAHAREHRDIEAEGTDDALAKAIMELDTSDKPNGAQELAAIQEEVQAILQKLGFEAGL</sequence>
<organism evidence="9 10">
    <name type="scientific">Serendipita vermifera MAFF 305830</name>
    <dbReference type="NCBI Taxonomy" id="933852"/>
    <lineage>
        <taxon>Eukaryota</taxon>
        <taxon>Fungi</taxon>
        <taxon>Dikarya</taxon>
        <taxon>Basidiomycota</taxon>
        <taxon>Agaricomycotina</taxon>
        <taxon>Agaricomycetes</taxon>
        <taxon>Sebacinales</taxon>
        <taxon>Serendipitaceae</taxon>
        <taxon>Serendipita</taxon>
    </lineage>
</organism>
<keyword evidence="7" id="KW-0539">Nucleus</keyword>
<dbReference type="GO" id="GO:0005737">
    <property type="term" value="C:cytoplasm"/>
    <property type="evidence" value="ECO:0007669"/>
    <property type="project" value="UniProtKB-SubCell"/>
</dbReference>
<evidence type="ECO:0000259" key="8">
    <source>
        <dbReference type="Pfam" id="PF09811"/>
    </source>
</evidence>
<evidence type="ECO:0000256" key="4">
    <source>
        <dbReference type="ARBA" id="ARBA00017286"/>
    </source>
</evidence>
<keyword evidence="10" id="KW-1185">Reference proteome</keyword>
<evidence type="ECO:0000256" key="3">
    <source>
        <dbReference type="ARBA" id="ARBA00007096"/>
    </source>
</evidence>